<dbReference type="Gene3D" id="3.10.450.50">
    <property type="match status" value="1"/>
</dbReference>
<dbReference type="EMBL" id="MWIO01000030">
    <property type="protein sequence ID" value="THD06915.1"/>
    <property type="molecule type" value="Genomic_DNA"/>
</dbReference>
<proteinExistence type="predicted"/>
<feature type="domain" description="DUF4440" evidence="2">
    <location>
        <begin position="35"/>
        <end position="141"/>
    </location>
</feature>
<accession>A0A4S3KEE9</accession>
<dbReference type="SUPFAM" id="SSF54427">
    <property type="entry name" value="NTF2-like"/>
    <property type="match status" value="1"/>
</dbReference>
<reference evidence="3 4" key="1">
    <citation type="submission" date="2017-02" db="EMBL/GenBank/DDBJ databases">
        <title>Whole genome sequencing of Rhodanobacter lindaniclasticus DSM 17932.</title>
        <authorList>
            <person name="Kumar S."/>
            <person name="Patil P."/>
            <person name="Patil P.B."/>
        </authorList>
    </citation>
    <scope>NUCLEOTIDE SEQUENCE [LARGE SCALE GENOMIC DNA]</scope>
    <source>
        <strain evidence="3 4">DSM 17932</strain>
    </source>
</reference>
<dbReference type="InterPro" id="IPR032710">
    <property type="entry name" value="NTF2-like_dom_sf"/>
</dbReference>
<organism evidence="3 4">
    <name type="scientific">Rhodanobacter lindaniclasticus</name>
    <dbReference type="NCBI Taxonomy" id="75310"/>
    <lineage>
        <taxon>Bacteria</taxon>
        <taxon>Pseudomonadati</taxon>
        <taxon>Pseudomonadota</taxon>
        <taxon>Gammaproteobacteria</taxon>
        <taxon>Lysobacterales</taxon>
        <taxon>Rhodanobacteraceae</taxon>
        <taxon>Rhodanobacter</taxon>
    </lineage>
</organism>
<sequence>MRRHLASSLVFASLSLPLLALHAAAAPNVLRDQLVAITQSWVDAIPTGRKDVWERTLTDDAVLVDEFGHTLHKHEAVASLSPFPADISGSIELRHPVLHASGDTALLNVEQYERESFFGQHFVVRYQTLITFVKQQGQWRIAGSADVTIPTAPPKLQVAGLQPADYVGSYRYAPTHAWTFSVRDHVLGYVTGAGRPFKAVEPIARDVFMGTDDERNLLIFRRDAAGHVTGLIERRKFNDLRLRRDAG</sequence>
<dbReference type="RefSeq" id="WP_168709629.1">
    <property type="nucleotide sequence ID" value="NZ_MWIO01000030.1"/>
</dbReference>
<protein>
    <recommendedName>
        <fullName evidence="2">DUF4440 domain-containing protein</fullName>
    </recommendedName>
</protein>
<evidence type="ECO:0000313" key="4">
    <source>
        <dbReference type="Proteomes" id="UP000306317"/>
    </source>
</evidence>
<dbReference type="Proteomes" id="UP000306317">
    <property type="component" value="Unassembled WGS sequence"/>
</dbReference>
<keyword evidence="1" id="KW-0732">Signal</keyword>
<dbReference type="AlphaFoldDB" id="A0A4S3KEE9"/>
<gene>
    <name evidence="3" type="ORF">B1991_11335</name>
</gene>
<feature type="signal peptide" evidence="1">
    <location>
        <begin position="1"/>
        <end position="25"/>
    </location>
</feature>
<dbReference type="Pfam" id="PF14534">
    <property type="entry name" value="DUF4440"/>
    <property type="match status" value="1"/>
</dbReference>
<keyword evidence="4" id="KW-1185">Reference proteome</keyword>
<dbReference type="InterPro" id="IPR027843">
    <property type="entry name" value="DUF4440"/>
</dbReference>
<evidence type="ECO:0000256" key="1">
    <source>
        <dbReference type="SAM" id="SignalP"/>
    </source>
</evidence>
<evidence type="ECO:0000259" key="2">
    <source>
        <dbReference type="Pfam" id="PF14534"/>
    </source>
</evidence>
<comment type="caution">
    <text evidence="3">The sequence shown here is derived from an EMBL/GenBank/DDBJ whole genome shotgun (WGS) entry which is preliminary data.</text>
</comment>
<feature type="chain" id="PRO_5020676350" description="DUF4440 domain-containing protein" evidence="1">
    <location>
        <begin position="26"/>
        <end position="247"/>
    </location>
</feature>
<name>A0A4S3KEE9_9GAMM</name>
<evidence type="ECO:0000313" key="3">
    <source>
        <dbReference type="EMBL" id="THD06915.1"/>
    </source>
</evidence>